<dbReference type="EMBL" id="JAVDYB010000001">
    <property type="protein sequence ID" value="MDR7278372.1"/>
    <property type="molecule type" value="Genomic_DNA"/>
</dbReference>
<comment type="caution">
    <text evidence="2">The sequence shown here is derived from an EMBL/GenBank/DDBJ whole genome shotgun (WGS) entry which is preliminary data.</text>
</comment>
<dbReference type="RefSeq" id="WP_310371237.1">
    <property type="nucleotide sequence ID" value="NZ_JAVDYB010000001.1"/>
</dbReference>
<evidence type="ECO:0000313" key="2">
    <source>
        <dbReference type="EMBL" id="MDR7278372.1"/>
    </source>
</evidence>
<feature type="transmembrane region" description="Helical" evidence="1">
    <location>
        <begin position="47"/>
        <end position="67"/>
    </location>
</feature>
<protein>
    <submittedName>
        <fullName evidence="2">Membrane protein DedA with SNARE-associated domain</fullName>
    </submittedName>
</protein>
<reference evidence="2" key="1">
    <citation type="submission" date="2023-07" db="EMBL/GenBank/DDBJ databases">
        <title>Sequencing the genomes of 1000 actinobacteria strains.</title>
        <authorList>
            <person name="Klenk H.-P."/>
        </authorList>
    </citation>
    <scope>NUCLEOTIDE SEQUENCE</scope>
    <source>
        <strain evidence="2">DSM 44707</strain>
    </source>
</reference>
<keyword evidence="1" id="KW-1133">Transmembrane helix</keyword>
<keyword evidence="1" id="KW-0472">Membrane</keyword>
<feature type="transmembrane region" description="Helical" evidence="1">
    <location>
        <begin position="7"/>
        <end position="27"/>
    </location>
</feature>
<name>A0AAE3YTJ4_9ACTN</name>
<proteinExistence type="predicted"/>
<organism evidence="2 3">
    <name type="scientific">Catenuloplanes atrovinosus</name>
    <dbReference type="NCBI Taxonomy" id="137266"/>
    <lineage>
        <taxon>Bacteria</taxon>
        <taxon>Bacillati</taxon>
        <taxon>Actinomycetota</taxon>
        <taxon>Actinomycetes</taxon>
        <taxon>Micromonosporales</taxon>
        <taxon>Micromonosporaceae</taxon>
        <taxon>Catenuloplanes</taxon>
    </lineage>
</organism>
<keyword evidence="3" id="KW-1185">Reference proteome</keyword>
<dbReference type="Proteomes" id="UP001183643">
    <property type="component" value="Unassembled WGS sequence"/>
</dbReference>
<evidence type="ECO:0000313" key="3">
    <source>
        <dbReference type="Proteomes" id="UP001183643"/>
    </source>
</evidence>
<accession>A0AAE3YTJ4</accession>
<keyword evidence="1" id="KW-0812">Transmembrane</keyword>
<dbReference type="AlphaFoldDB" id="A0AAE3YTJ4"/>
<gene>
    <name evidence="2" type="ORF">J2S41_005150</name>
</gene>
<sequence length="79" mass="8192">MARFSTGLVRCPLGGYPLFVAFATTAWSAYTALTGHLGGVMFQDDTLLAIAVGLGLALRVTGAVEAVRHLRARRSAAAG</sequence>
<evidence type="ECO:0000256" key="1">
    <source>
        <dbReference type="SAM" id="Phobius"/>
    </source>
</evidence>